<dbReference type="Proteomes" id="UP000464468">
    <property type="component" value="Chromosome"/>
</dbReference>
<evidence type="ECO:0000313" key="4">
    <source>
        <dbReference type="Proteomes" id="UP000464468"/>
    </source>
</evidence>
<accession>A0A7Z2NY02</accession>
<feature type="domain" description="DUF4136" evidence="2">
    <location>
        <begin position="44"/>
        <end position="205"/>
    </location>
</feature>
<dbReference type="InterPro" id="IPR025411">
    <property type="entry name" value="DUF4136"/>
</dbReference>
<dbReference type="Pfam" id="PF13590">
    <property type="entry name" value="DUF4136"/>
    <property type="match status" value="1"/>
</dbReference>
<keyword evidence="4" id="KW-1185">Reference proteome</keyword>
<dbReference type="EMBL" id="CP047895">
    <property type="protein sequence ID" value="QHL91496.1"/>
    <property type="molecule type" value="Genomic_DNA"/>
</dbReference>
<keyword evidence="1" id="KW-0732">Signal</keyword>
<feature type="signal peptide" evidence="1">
    <location>
        <begin position="1"/>
        <end position="23"/>
    </location>
</feature>
<dbReference type="KEGG" id="schy:GVO57_12640"/>
<name>A0A7Z2NY02_9SPHN</name>
<evidence type="ECO:0000313" key="3">
    <source>
        <dbReference type="EMBL" id="QHL91496.1"/>
    </source>
</evidence>
<dbReference type="AlphaFoldDB" id="A0A7Z2NY02"/>
<evidence type="ECO:0000259" key="2">
    <source>
        <dbReference type="Pfam" id="PF13590"/>
    </source>
</evidence>
<dbReference type="PROSITE" id="PS51257">
    <property type="entry name" value="PROKAR_LIPOPROTEIN"/>
    <property type="match status" value="1"/>
</dbReference>
<sequence>MSATRKMMLAAAPVALLALGGCAQSFSAKVNRFAALPAPPAQGQSFVIKAADPKLDGGLEFRSYAKLVARELERFGYREATGDGAANLTVTLDYGVDNGRERITTTPGFGGFGGFGGWGGGWGGWGWGGRWVDPFWGPGFGPGFGGGWGADVRSYTIYNSQLRMEISEAGGQRVFEGTARAVSRSDDLPYLVPNLVEAMFTGFPGNSGETVTIKIPPKKK</sequence>
<proteinExistence type="predicted"/>
<dbReference type="RefSeq" id="WP_160593508.1">
    <property type="nucleotide sequence ID" value="NZ_CP047895.1"/>
</dbReference>
<organism evidence="3 4">
    <name type="scientific">Sphingomonas changnyeongensis</name>
    <dbReference type="NCBI Taxonomy" id="2698679"/>
    <lineage>
        <taxon>Bacteria</taxon>
        <taxon>Pseudomonadati</taxon>
        <taxon>Pseudomonadota</taxon>
        <taxon>Alphaproteobacteria</taxon>
        <taxon>Sphingomonadales</taxon>
        <taxon>Sphingomonadaceae</taxon>
        <taxon>Sphingomonas</taxon>
    </lineage>
</organism>
<gene>
    <name evidence="3" type="ORF">GVO57_12640</name>
</gene>
<protein>
    <submittedName>
        <fullName evidence="3">DUF4136 domain-containing protein</fullName>
    </submittedName>
</protein>
<feature type="chain" id="PRO_5031325229" evidence="1">
    <location>
        <begin position="24"/>
        <end position="220"/>
    </location>
</feature>
<reference evidence="3 4" key="1">
    <citation type="submission" date="2020-01" db="EMBL/GenBank/DDBJ databases">
        <title>Sphingomonas sp. C33 whole genome sequece.</title>
        <authorList>
            <person name="Park C."/>
        </authorList>
    </citation>
    <scope>NUCLEOTIDE SEQUENCE [LARGE SCALE GENOMIC DNA]</scope>
    <source>
        <strain evidence="3 4">C33</strain>
    </source>
</reference>
<dbReference type="Gene3D" id="3.30.160.670">
    <property type="match status" value="1"/>
</dbReference>
<evidence type="ECO:0000256" key="1">
    <source>
        <dbReference type="SAM" id="SignalP"/>
    </source>
</evidence>